<dbReference type="InterPro" id="IPR052917">
    <property type="entry name" value="Stress-Dev_Protein"/>
</dbReference>
<comment type="caution">
    <text evidence="3">The sequence shown here is derived from an EMBL/GenBank/DDBJ whole genome shotgun (WGS) entry which is preliminary data.</text>
</comment>
<keyword evidence="4" id="KW-1185">Reference proteome</keyword>
<reference evidence="3 4" key="1">
    <citation type="journal article" date="2011" name="J. Gen. Appl. Microbiol.">
        <title>Draft genome sequencing of the enigmatic yeast Saitoella complicata.</title>
        <authorList>
            <person name="Nishida H."/>
            <person name="Hamamoto M."/>
            <person name="Sugiyama J."/>
        </authorList>
    </citation>
    <scope>NUCLEOTIDE SEQUENCE [LARGE SCALE GENOMIC DNA]</scope>
    <source>
        <strain evidence="3 4">NRRL Y-17804</strain>
    </source>
</reference>
<dbReference type="OMA" id="AKAWWDS"/>
<reference evidence="3 4" key="3">
    <citation type="journal article" date="2015" name="Genome Announc.">
        <title>Draft Genome Sequence of the Archiascomycetous Yeast Saitoella complicata.</title>
        <authorList>
            <person name="Yamauchi K."/>
            <person name="Kondo S."/>
            <person name="Hamamoto M."/>
            <person name="Takahashi Y."/>
            <person name="Ogura Y."/>
            <person name="Hayashi T."/>
            <person name="Nishida H."/>
        </authorList>
    </citation>
    <scope>NUCLEOTIDE SEQUENCE [LARGE SCALE GENOMIC DNA]</scope>
    <source>
        <strain evidence="3 4">NRRL Y-17804</strain>
    </source>
</reference>
<evidence type="ECO:0000259" key="2">
    <source>
        <dbReference type="Pfam" id="PF16242"/>
    </source>
</evidence>
<dbReference type="PANTHER" id="PTHR34818:SF1">
    <property type="entry name" value="PROTEIN BLI-3"/>
    <property type="match status" value="1"/>
</dbReference>
<feature type="domain" description="General stress protein FMN-binding split barrel" evidence="2">
    <location>
        <begin position="65"/>
        <end position="217"/>
    </location>
</feature>
<dbReference type="Pfam" id="PF16242">
    <property type="entry name" value="Pyrid_ox_like"/>
    <property type="match status" value="1"/>
</dbReference>
<dbReference type="InterPro" id="IPR038725">
    <property type="entry name" value="YdaG_split_barrel_FMN-bd"/>
</dbReference>
<evidence type="ECO:0000256" key="1">
    <source>
        <dbReference type="SAM" id="MobiDB-lite"/>
    </source>
</evidence>
<dbReference type="Proteomes" id="UP000033140">
    <property type="component" value="Unassembled WGS sequence"/>
</dbReference>
<dbReference type="STRING" id="698492.A0A0E9NRZ6"/>
<dbReference type="SUPFAM" id="SSF50475">
    <property type="entry name" value="FMN-binding split barrel"/>
    <property type="match status" value="1"/>
</dbReference>
<dbReference type="InterPro" id="IPR012349">
    <property type="entry name" value="Split_barrel_FMN-bd"/>
</dbReference>
<protein>
    <recommendedName>
        <fullName evidence="2">General stress protein FMN-binding split barrel domain-containing protein</fullName>
    </recommendedName>
</protein>
<accession>A0A0E9NRZ6</accession>
<dbReference type="Gene3D" id="2.30.110.10">
    <property type="entry name" value="Electron Transport, Fmn-binding Protein, Chain A"/>
    <property type="match status" value="1"/>
</dbReference>
<evidence type="ECO:0000313" key="4">
    <source>
        <dbReference type="Proteomes" id="UP000033140"/>
    </source>
</evidence>
<gene>
    <name evidence="3" type="ORF">G7K_6602-t1</name>
</gene>
<reference evidence="3 4" key="2">
    <citation type="journal article" date="2014" name="J. Gen. Appl. Microbiol.">
        <title>The early diverging ascomycetous budding yeast Saitoella complicata has three histone deacetylases belonging to the Clr6, Hos2, and Rpd3 lineages.</title>
        <authorList>
            <person name="Nishida H."/>
            <person name="Matsumoto T."/>
            <person name="Kondo S."/>
            <person name="Hamamoto M."/>
            <person name="Yoshikawa H."/>
        </authorList>
    </citation>
    <scope>NUCLEOTIDE SEQUENCE [LARGE SCALE GENOMIC DNA]</scope>
    <source>
        <strain evidence="3 4">NRRL Y-17804</strain>
    </source>
</reference>
<dbReference type="PANTHER" id="PTHR34818">
    <property type="entry name" value="PROTEIN BLI-3"/>
    <property type="match status" value="1"/>
</dbReference>
<proteinExistence type="predicted"/>
<evidence type="ECO:0000313" key="3">
    <source>
        <dbReference type="EMBL" id="GAO52528.1"/>
    </source>
</evidence>
<organism evidence="3 4">
    <name type="scientific">Saitoella complicata (strain BCRC 22490 / CBS 7301 / JCM 7358 / NBRC 10748 / NRRL Y-17804)</name>
    <dbReference type="NCBI Taxonomy" id="698492"/>
    <lineage>
        <taxon>Eukaryota</taxon>
        <taxon>Fungi</taxon>
        <taxon>Dikarya</taxon>
        <taxon>Ascomycota</taxon>
        <taxon>Taphrinomycotina</taxon>
        <taxon>Taphrinomycotina incertae sedis</taxon>
        <taxon>Saitoella</taxon>
    </lineage>
</organism>
<feature type="region of interest" description="Disordered" evidence="1">
    <location>
        <begin position="34"/>
        <end position="56"/>
    </location>
</feature>
<dbReference type="AlphaFoldDB" id="A0A0E9NRZ6"/>
<dbReference type="EMBL" id="BACD03000072">
    <property type="protein sequence ID" value="GAO52528.1"/>
    <property type="molecule type" value="Genomic_DNA"/>
</dbReference>
<sequence>MSLRLLKPRLRLPLASLLHYKTIVPITNTHTRKMSNTTSTIPAGQPADPYKSKNLDTSTSLSTKVTDLAGLLDGIKTCMLTTRRESDGFLVSRCMQLAARENDVDLVFTTNVKTGKIEEIKEEDHVNVSFVRASSGEWASVSGTASLSTDRTSVKQYYSPTLRAWLGDLGDGVHDGGPEDPRIGVIRIKTHSATYAIDRKTMVGKAVEVVKGVVGGEVAGVNALREISVEEVETIRRMGGVKA</sequence>
<name>A0A0E9NRZ6_SAICN</name>